<evidence type="ECO:0000313" key="13">
    <source>
        <dbReference type="EMBL" id="TWF56491.1"/>
    </source>
</evidence>
<comment type="cofactor">
    <cofactor evidence="1">
        <name>Zn(2+)</name>
        <dbReference type="ChEBI" id="CHEBI:29105"/>
    </cofactor>
</comment>
<evidence type="ECO:0000256" key="8">
    <source>
        <dbReference type="ARBA" id="ARBA00023049"/>
    </source>
</evidence>
<comment type="caution">
    <text evidence="13">The sequence shown here is derived from an EMBL/GenBank/DDBJ whole genome shotgun (WGS) entry which is preliminary data.</text>
</comment>
<dbReference type="OrthoDB" id="9782994at2"/>
<evidence type="ECO:0000256" key="9">
    <source>
        <dbReference type="ARBA" id="ARBA00023316"/>
    </source>
</evidence>
<evidence type="ECO:0000256" key="4">
    <source>
        <dbReference type="ARBA" id="ARBA00022723"/>
    </source>
</evidence>
<dbReference type="Proteomes" id="UP000320653">
    <property type="component" value="Unassembled WGS sequence"/>
</dbReference>
<proteinExistence type="inferred from homology"/>
<evidence type="ECO:0000256" key="3">
    <source>
        <dbReference type="ARBA" id="ARBA00022670"/>
    </source>
</evidence>
<organism evidence="13 14">
    <name type="scientific">Neorhizobium alkalisoli</name>
    <dbReference type="NCBI Taxonomy" id="528178"/>
    <lineage>
        <taxon>Bacteria</taxon>
        <taxon>Pseudomonadati</taxon>
        <taxon>Pseudomonadota</taxon>
        <taxon>Alphaproteobacteria</taxon>
        <taxon>Hyphomicrobiales</taxon>
        <taxon>Rhizobiaceae</taxon>
        <taxon>Rhizobium/Agrobacterium group</taxon>
        <taxon>Neorhizobium</taxon>
    </lineage>
</organism>
<evidence type="ECO:0000256" key="7">
    <source>
        <dbReference type="ARBA" id="ARBA00022833"/>
    </source>
</evidence>
<dbReference type="RefSeq" id="WP_145634099.1">
    <property type="nucleotide sequence ID" value="NZ_VIWP01000002.1"/>
</dbReference>
<evidence type="ECO:0000256" key="11">
    <source>
        <dbReference type="ARBA" id="ARBA00093666"/>
    </source>
</evidence>
<evidence type="ECO:0000256" key="6">
    <source>
        <dbReference type="ARBA" id="ARBA00022801"/>
    </source>
</evidence>
<dbReference type="InterPro" id="IPR010275">
    <property type="entry name" value="MepK"/>
</dbReference>
<dbReference type="GO" id="GO:0071555">
    <property type="term" value="P:cell wall organization"/>
    <property type="evidence" value="ECO:0007669"/>
    <property type="project" value="UniProtKB-KW"/>
</dbReference>
<keyword evidence="5" id="KW-0732">Signal</keyword>
<dbReference type="PANTHER" id="PTHR37425">
    <property type="match status" value="1"/>
</dbReference>
<accession>A0A561R1J3</accession>
<dbReference type="GO" id="GO:0006508">
    <property type="term" value="P:proteolysis"/>
    <property type="evidence" value="ECO:0007669"/>
    <property type="project" value="UniProtKB-KW"/>
</dbReference>
<keyword evidence="12" id="KW-1133">Transmembrane helix</keyword>
<dbReference type="SUPFAM" id="SSF55166">
    <property type="entry name" value="Hedgehog/DD-peptidase"/>
    <property type="match status" value="1"/>
</dbReference>
<keyword evidence="8" id="KW-0482">Metalloprotease</keyword>
<comment type="pathway">
    <text evidence="2">Cell wall biogenesis; cell wall polysaccharide biosynthesis.</text>
</comment>
<dbReference type="PANTHER" id="PTHR37425:SF1">
    <property type="entry name" value="OUTER MEMBRANE PROTEIN"/>
    <property type="match status" value="1"/>
</dbReference>
<comment type="similarity">
    <text evidence="10">Belongs to the peptidase M15 family.</text>
</comment>
<keyword evidence="9" id="KW-0961">Cell wall biogenesis/degradation</keyword>
<reference evidence="13 14" key="1">
    <citation type="submission" date="2019-06" db="EMBL/GenBank/DDBJ databases">
        <title>Sorghum-associated microbial communities from plants grown in Nebraska, USA.</title>
        <authorList>
            <person name="Schachtman D."/>
        </authorList>
    </citation>
    <scope>NUCLEOTIDE SEQUENCE [LARGE SCALE GENOMIC DNA]</scope>
    <source>
        <strain evidence="13 14">1225</strain>
    </source>
</reference>
<keyword evidence="4" id="KW-0479">Metal-binding</keyword>
<evidence type="ECO:0000256" key="2">
    <source>
        <dbReference type="ARBA" id="ARBA00004776"/>
    </source>
</evidence>
<evidence type="ECO:0000256" key="12">
    <source>
        <dbReference type="SAM" id="Phobius"/>
    </source>
</evidence>
<keyword evidence="3" id="KW-0645">Protease</keyword>
<protein>
    <recommendedName>
        <fullName evidence="11">Murein endopeptidase K</fullName>
    </recommendedName>
</protein>
<gene>
    <name evidence="13" type="ORF">FHW37_102121</name>
</gene>
<dbReference type="CDD" id="cd14844">
    <property type="entry name" value="Zn-DD-carboxypeptidase_like"/>
    <property type="match status" value="1"/>
</dbReference>
<keyword evidence="6" id="KW-0378">Hydrolase</keyword>
<dbReference type="Gene3D" id="3.30.1380.10">
    <property type="match status" value="1"/>
</dbReference>
<dbReference type="InterPro" id="IPR009045">
    <property type="entry name" value="Zn_M74/Hedgehog-like"/>
</dbReference>
<dbReference type="GO" id="GO:0046872">
    <property type="term" value="F:metal ion binding"/>
    <property type="evidence" value="ECO:0007669"/>
    <property type="project" value="UniProtKB-KW"/>
</dbReference>
<keyword evidence="7" id="KW-0862">Zinc</keyword>
<name>A0A561R1J3_9HYPH</name>
<evidence type="ECO:0000313" key="14">
    <source>
        <dbReference type="Proteomes" id="UP000320653"/>
    </source>
</evidence>
<keyword evidence="12" id="KW-0472">Membrane</keyword>
<evidence type="ECO:0000256" key="5">
    <source>
        <dbReference type="ARBA" id="ARBA00022729"/>
    </source>
</evidence>
<feature type="transmembrane region" description="Helical" evidence="12">
    <location>
        <begin position="42"/>
        <end position="60"/>
    </location>
</feature>
<dbReference type="AlphaFoldDB" id="A0A561R1J3"/>
<keyword evidence="14" id="KW-1185">Reference proteome</keyword>
<dbReference type="Pfam" id="PF05951">
    <property type="entry name" value="Peptidase_M15_2"/>
    <property type="match status" value="1"/>
</dbReference>
<evidence type="ECO:0000256" key="1">
    <source>
        <dbReference type="ARBA" id="ARBA00001947"/>
    </source>
</evidence>
<evidence type="ECO:0000256" key="10">
    <source>
        <dbReference type="ARBA" id="ARBA00093448"/>
    </source>
</evidence>
<dbReference type="EMBL" id="VIWP01000002">
    <property type="protein sequence ID" value="TWF56491.1"/>
    <property type="molecule type" value="Genomic_DNA"/>
</dbReference>
<keyword evidence="12" id="KW-0812">Transmembrane</keyword>
<sequence length="504" mass="53759">MPQSGRYSFKVSGFFVSQSQPVSVSQDFLDAIKAARGFIGKAFGALALSLAALVGSTVYAEAEDRALKLYFTHTGERATITYKRNGRLDMQGIAKINRFLRDWRRNENARMDPRLLDVIWEIYDRTGTSQYIHVVSAYRSPATNAMLRGRSRSTGVAKKSQHMLGKAMDFYIPGVKLATLRALAMHMQSGGVGYYPTSGSPFVHVDVGNVRAWPRMSRQELARLFPRGRTMHLPASGGPLPGYDDAVADYRRRVGAKTIEVAATSADDDDDAPSAPVTRRSVITAMLPTPKDRPEAAKAILAAAAAPTPTLAPIMTPTLTPPQAPAAPQTPAFADLARLAIPRPGTRPQSDGPEAQIDDIETASIDPAAIAAPLPMPSPTAATPAVSENPLAALAPSIASPIPAAFAPGRLHPVSTIRLAMPKAGSIASLPITGPEFEEEEDEFDAQDALIAWAISKPGTPAGMSAPVVTGRTLTDLTAPAARTEPLPAAISEDFDFTRFWSKG</sequence>
<dbReference type="GO" id="GO:0008237">
    <property type="term" value="F:metallopeptidase activity"/>
    <property type="evidence" value="ECO:0007669"/>
    <property type="project" value="UniProtKB-KW"/>
</dbReference>